<protein>
    <submittedName>
        <fullName evidence="1">Cysteinyl leukotriene receptor 2</fullName>
    </submittedName>
</protein>
<name>A0ACC2SST3_9FUNG</name>
<keyword evidence="1" id="KW-0675">Receptor</keyword>
<proteinExistence type="predicted"/>
<sequence length="322" mass="36248">MVANSQTHVEAVDLIYLLLGVFSLVLNGIMVYVTLRQKRGSWAIDITLLLLIGVSDILAGLVAVVLQFWKLNSSYTAAYSGSHWCYANAVLSHSTLLTTITLTALLALVRYLTIVRGKSVSNRICTVAAMFLISLCWASSVAKGVLSDSVLDPSGFVCSLSDKTNWHISAAIYIGMALPFFTIPVCYLLLTYHFRKLVRQMRRKYSGVVPKGFQMRFNGMVLVVILYILAIFPEYTLRVIIFAFQVEVSPWLISAGRICTFSLTIFNAVFALIYHEDINRELLQFIERHDSRSLEVLTQPSYVLDQCPKRNPNRTSAFLYFQ</sequence>
<evidence type="ECO:0000313" key="2">
    <source>
        <dbReference type="Proteomes" id="UP001165960"/>
    </source>
</evidence>
<dbReference type="Proteomes" id="UP001165960">
    <property type="component" value="Unassembled WGS sequence"/>
</dbReference>
<organism evidence="1 2">
    <name type="scientific">Entomophthora muscae</name>
    <dbReference type="NCBI Taxonomy" id="34485"/>
    <lineage>
        <taxon>Eukaryota</taxon>
        <taxon>Fungi</taxon>
        <taxon>Fungi incertae sedis</taxon>
        <taxon>Zoopagomycota</taxon>
        <taxon>Entomophthoromycotina</taxon>
        <taxon>Entomophthoromycetes</taxon>
        <taxon>Entomophthorales</taxon>
        <taxon>Entomophthoraceae</taxon>
        <taxon>Entomophthora</taxon>
    </lineage>
</organism>
<gene>
    <name evidence="1" type="primary">CYSLTR2</name>
    <name evidence="1" type="ORF">DSO57_1020698</name>
</gene>
<reference evidence="1" key="1">
    <citation type="submission" date="2022-04" db="EMBL/GenBank/DDBJ databases">
        <title>Genome of the entomopathogenic fungus Entomophthora muscae.</title>
        <authorList>
            <person name="Elya C."/>
            <person name="Lovett B.R."/>
            <person name="Lee E."/>
            <person name="Macias A.M."/>
            <person name="Hajek A.E."/>
            <person name="De Bivort B.L."/>
            <person name="Kasson M.T."/>
            <person name="De Fine Licht H.H."/>
            <person name="Stajich J.E."/>
        </authorList>
    </citation>
    <scope>NUCLEOTIDE SEQUENCE</scope>
    <source>
        <strain evidence="1">Berkeley</strain>
    </source>
</reference>
<evidence type="ECO:0000313" key="1">
    <source>
        <dbReference type="EMBL" id="KAJ9065340.1"/>
    </source>
</evidence>
<dbReference type="EMBL" id="QTSX02004358">
    <property type="protein sequence ID" value="KAJ9065340.1"/>
    <property type="molecule type" value="Genomic_DNA"/>
</dbReference>
<accession>A0ACC2SST3</accession>
<keyword evidence="2" id="KW-1185">Reference proteome</keyword>
<comment type="caution">
    <text evidence="1">The sequence shown here is derived from an EMBL/GenBank/DDBJ whole genome shotgun (WGS) entry which is preliminary data.</text>
</comment>